<proteinExistence type="predicted"/>
<evidence type="ECO:0000256" key="4">
    <source>
        <dbReference type="ARBA" id="ARBA00022801"/>
    </source>
</evidence>
<dbReference type="PANTHER" id="PTHR42648:SF11">
    <property type="entry name" value="TRANSPOSON TY4-P GAG-POL POLYPROTEIN"/>
    <property type="match status" value="1"/>
</dbReference>
<keyword evidence="1" id="KW-0540">Nuclease</keyword>
<keyword evidence="10" id="KW-0511">Multifunctional enzyme</keyword>
<dbReference type="GO" id="GO:0046872">
    <property type="term" value="F:metal ion binding"/>
    <property type="evidence" value="ECO:0007669"/>
    <property type="project" value="UniProtKB-KW"/>
</dbReference>
<comment type="caution">
    <text evidence="13">The sequence shown here is derived from an EMBL/GenBank/DDBJ whole genome shotgun (WGS) entry which is preliminary data.</text>
</comment>
<dbReference type="InterPro" id="IPR025724">
    <property type="entry name" value="GAG-pre-integrase_dom"/>
</dbReference>
<dbReference type="InterPro" id="IPR001584">
    <property type="entry name" value="Integrase_cat-core"/>
</dbReference>
<feature type="domain" description="Integrase catalytic" evidence="12">
    <location>
        <begin position="156"/>
        <end position="254"/>
    </location>
</feature>
<evidence type="ECO:0000256" key="2">
    <source>
        <dbReference type="ARBA" id="ARBA00022723"/>
    </source>
</evidence>
<dbReference type="PROSITE" id="PS50994">
    <property type="entry name" value="INTEGRASE"/>
    <property type="match status" value="1"/>
</dbReference>
<evidence type="ECO:0000313" key="13">
    <source>
        <dbReference type="EMBL" id="KAL3386994.1"/>
    </source>
</evidence>
<keyword evidence="8" id="KW-0548">Nucleotidyltransferase</keyword>
<dbReference type="GO" id="GO:0015074">
    <property type="term" value="P:DNA integration"/>
    <property type="evidence" value="ECO:0007669"/>
    <property type="project" value="UniProtKB-KW"/>
</dbReference>
<evidence type="ECO:0000256" key="3">
    <source>
        <dbReference type="ARBA" id="ARBA00022759"/>
    </source>
</evidence>
<protein>
    <recommendedName>
        <fullName evidence="12">Integrase catalytic domain-containing protein</fullName>
    </recommendedName>
</protein>
<keyword evidence="2" id="KW-0479">Metal-binding</keyword>
<evidence type="ECO:0000313" key="14">
    <source>
        <dbReference type="Proteomes" id="UP001627154"/>
    </source>
</evidence>
<keyword evidence="8" id="KW-0808">Transferase</keyword>
<dbReference type="GO" id="GO:0006310">
    <property type="term" value="P:DNA recombination"/>
    <property type="evidence" value="ECO:0007669"/>
    <property type="project" value="UniProtKB-KW"/>
</dbReference>
<evidence type="ECO:0000259" key="12">
    <source>
        <dbReference type="PROSITE" id="PS50994"/>
    </source>
</evidence>
<keyword evidence="9" id="KW-0233">DNA recombination</keyword>
<keyword evidence="6" id="KW-0229">DNA integration</keyword>
<evidence type="ECO:0000256" key="8">
    <source>
        <dbReference type="ARBA" id="ARBA00022932"/>
    </source>
</evidence>
<dbReference type="Proteomes" id="UP001627154">
    <property type="component" value="Unassembled WGS sequence"/>
</dbReference>
<dbReference type="Pfam" id="PF25597">
    <property type="entry name" value="SH3_retrovirus"/>
    <property type="match status" value="1"/>
</dbReference>
<organism evidence="13 14">
    <name type="scientific">Trichogramma kaykai</name>
    <dbReference type="NCBI Taxonomy" id="54128"/>
    <lineage>
        <taxon>Eukaryota</taxon>
        <taxon>Metazoa</taxon>
        <taxon>Ecdysozoa</taxon>
        <taxon>Arthropoda</taxon>
        <taxon>Hexapoda</taxon>
        <taxon>Insecta</taxon>
        <taxon>Pterygota</taxon>
        <taxon>Neoptera</taxon>
        <taxon>Endopterygota</taxon>
        <taxon>Hymenoptera</taxon>
        <taxon>Apocrita</taxon>
        <taxon>Proctotrupomorpha</taxon>
        <taxon>Chalcidoidea</taxon>
        <taxon>Trichogrammatidae</taxon>
        <taxon>Trichogramma</taxon>
    </lineage>
</organism>
<dbReference type="InterPro" id="IPR039537">
    <property type="entry name" value="Retrotran_Ty1/copia-like"/>
</dbReference>
<feature type="compositionally biased region" description="Basic and acidic residues" evidence="11">
    <location>
        <begin position="330"/>
        <end position="365"/>
    </location>
</feature>
<dbReference type="InterPro" id="IPR013103">
    <property type="entry name" value="RVT_2"/>
</dbReference>
<dbReference type="EMBL" id="JBJJXI010000141">
    <property type="protein sequence ID" value="KAL3386994.1"/>
    <property type="molecule type" value="Genomic_DNA"/>
</dbReference>
<dbReference type="SUPFAM" id="SSF53098">
    <property type="entry name" value="Ribonuclease H-like"/>
    <property type="match status" value="1"/>
</dbReference>
<dbReference type="InterPro" id="IPR036397">
    <property type="entry name" value="RNaseH_sf"/>
</dbReference>
<reference evidence="13 14" key="1">
    <citation type="journal article" date="2024" name="bioRxiv">
        <title>A reference genome for Trichogramma kaykai: A tiny desert-dwelling parasitoid wasp with competing sex-ratio distorters.</title>
        <authorList>
            <person name="Culotta J."/>
            <person name="Lindsey A.R."/>
        </authorList>
    </citation>
    <scope>NUCLEOTIDE SEQUENCE [LARGE SCALE GENOMIC DNA]</scope>
    <source>
        <strain evidence="13 14">KSX58</strain>
    </source>
</reference>
<dbReference type="GO" id="GO:0016787">
    <property type="term" value="F:hydrolase activity"/>
    <property type="evidence" value="ECO:0007669"/>
    <property type="project" value="UniProtKB-KW"/>
</dbReference>
<accession>A0ABD2W2N1</accession>
<evidence type="ECO:0000256" key="5">
    <source>
        <dbReference type="ARBA" id="ARBA00022842"/>
    </source>
</evidence>
<dbReference type="Pfam" id="PF13976">
    <property type="entry name" value="gag_pre-integrs"/>
    <property type="match status" value="1"/>
</dbReference>
<keyword evidence="5" id="KW-0460">Magnesium</keyword>
<keyword evidence="14" id="KW-1185">Reference proteome</keyword>
<evidence type="ECO:0000256" key="11">
    <source>
        <dbReference type="SAM" id="MobiDB-lite"/>
    </source>
</evidence>
<dbReference type="Gene3D" id="3.30.420.10">
    <property type="entry name" value="Ribonuclease H-like superfamily/Ribonuclease H"/>
    <property type="match status" value="1"/>
</dbReference>
<keyword evidence="8" id="KW-0239">DNA-directed DNA polymerase</keyword>
<evidence type="ECO:0000256" key="10">
    <source>
        <dbReference type="ARBA" id="ARBA00023268"/>
    </source>
</evidence>
<evidence type="ECO:0000256" key="1">
    <source>
        <dbReference type="ARBA" id="ARBA00022722"/>
    </source>
</evidence>
<dbReference type="GO" id="GO:0004519">
    <property type="term" value="F:endonuclease activity"/>
    <property type="evidence" value="ECO:0007669"/>
    <property type="project" value="UniProtKB-KW"/>
</dbReference>
<keyword evidence="4" id="KW-0378">Hydrolase</keyword>
<keyword evidence="7" id="KW-0695">RNA-directed DNA polymerase</keyword>
<dbReference type="Pfam" id="PF07727">
    <property type="entry name" value="RVT_2"/>
    <property type="match status" value="1"/>
</dbReference>
<evidence type="ECO:0000256" key="6">
    <source>
        <dbReference type="ARBA" id="ARBA00022908"/>
    </source>
</evidence>
<dbReference type="PANTHER" id="PTHR42648">
    <property type="entry name" value="TRANSPOSASE, PUTATIVE-RELATED"/>
    <property type="match status" value="1"/>
</dbReference>
<evidence type="ECO:0000256" key="9">
    <source>
        <dbReference type="ARBA" id="ARBA00023172"/>
    </source>
</evidence>
<dbReference type="GO" id="GO:0003887">
    <property type="term" value="F:DNA-directed DNA polymerase activity"/>
    <property type="evidence" value="ECO:0007669"/>
    <property type="project" value="UniProtKB-KW"/>
</dbReference>
<gene>
    <name evidence="13" type="ORF">TKK_017574</name>
</gene>
<keyword evidence="3" id="KW-0255">Endonuclease</keyword>
<dbReference type="GO" id="GO:0003964">
    <property type="term" value="F:RNA-directed DNA polymerase activity"/>
    <property type="evidence" value="ECO:0007669"/>
    <property type="project" value="UniProtKB-KW"/>
</dbReference>
<sequence>MAQNGQTMAQNVRTMAQNVQMMHTHTGIMQTNCIYRLFSKTVIQEQAEVNACETNLKIWHERLAHLNLRAIKELTNRNMIDGLQLSDKNNFFCEPCQLGKQHRLRFKRTVDRKTSPGENIFIVMCVAHYQKSPWVVLEKFIELEKLVKNYFGRSMKVLRTDNGREYVCDRLIQYLKACDITHERTATCTPEQNGKAERDNRTIMEAVGTMLKAKNLPNALWAEAVATTVYLLNRTSISRCHNDKTAYEDWTKKRPDLSHLKRLKMVGYQDDSTNYRLYDPVRKRVEVSRNVRFDERTSKANEQIEESYITFKENYESKSEDTDYESVSSGHDDTRKDQEINPRCVKEEESQKEQQRVLRDRNKLRKPDRYEANVATFEPPATYDEAVNEPDAGNWRKAINYELEQLRKSKTLEIIPKTSNMKTIDSKWIFKIKPETESTPLIYRAPLCARGFMQREGEEYNETYAPVVRYDSIRVLLAHIAYKDLEATTFDVKSAFLYDDLKENIFMEIPKGVKS</sequence>
<feature type="region of interest" description="Disordered" evidence="11">
    <location>
        <begin position="319"/>
        <end position="365"/>
    </location>
</feature>
<evidence type="ECO:0000256" key="7">
    <source>
        <dbReference type="ARBA" id="ARBA00022918"/>
    </source>
</evidence>
<dbReference type="InterPro" id="IPR012337">
    <property type="entry name" value="RNaseH-like_sf"/>
</dbReference>
<dbReference type="InterPro" id="IPR057670">
    <property type="entry name" value="SH3_retrovirus"/>
</dbReference>
<name>A0ABD2W2N1_9HYME</name>
<dbReference type="AlphaFoldDB" id="A0ABD2W2N1"/>